<evidence type="ECO:0000313" key="3">
    <source>
        <dbReference type="WBParaSite" id="SSLN_0001752801-mRNA-1"/>
    </source>
</evidence>
<keyword evidence="2" id="KW-1185">Reference proteome</keyword>
<dbReference type="Proteomes" id="UP000275846">
    <property type="component" value="Unassembled WGS sequence"/>
</dbReference>
<dbReference type="WBParaSite" id="SSLN_0001752801-mRNA-1">
    <property type="protein sequence ID" value="SSLN_0001752801-mRNA-1"/>
    <property type="gene ID" value="SSLN_0001752801"/>
</dbReference>
<dbReference type="AlphaFoldDB" id="A0A183TK83"/>
<organism evidence="3">
    <name type="scientific">Schistocephalus solidus</name>
    <name type="common">Tapeworm</name>
    <dbReference type="NCBI Taxonomy" id="70667"/>
    <lineage>
        <taxon>Eukaryota</taxon>
        <taxon>Metazoa</taxon>
        <taxon>Spiralia</taxon>
        <taxon>Lophotrochozoa</taxon>
        <taxon>Platyhelminthes</taxon>
        <taxon>Cestoda</taxon>
        <taxon>Eucestoda</taxon>
        <taxon>Diphyllobothriidea</taxon>
        <taxon>Diphyllobothriidae</taxon>
        <taxon>Schistocephalus</taxon>
    </lineage>
</organism>
<accession>A0A183TK83</accession>
<sequence length="115" mass="12265">MREKYGLNTVGAVNSVYPGLRVGPHALSIMQTDVCARVATMKVTKKCSKDDTPAPPPPRHMHVRTHAHAYPSTPYAACPVGTGATVIAVLNPNSCYRHRHRFVSLAATSTALGAS</sequence>
<protein>
    <submittedName>
        <fullName evidence="1 3">Uncharacterized protein</fullName>
    </submittedName>
</protein>
<proteinExistence type="predicted"/>
<name>A0A183TK83_SCHSO</name>
<evidence type="ECO:0000313" key="2">
    <source>
        <dbReference type="Proteomes" id="UP000275846"/>
    </source>
</evidence>
<evidence type="ECO:0000313" key="1">
    <source>
        <dbReference type="EMBL" id="VDM03267.1"/>
    </source>
</evidence>
<dbReference type="EMBL" id="UYSU01041646">
    <property type="protein sequence ID" value="VDM03267.1"/>
    <property type="molecule type" value="Genomic_DNA"/>
</dbReference>
<gene>
    <name evidence="1" type="ORF">SSLN_LOCUS16881</name>
</gene>
<reference evidence="1 2" key="2">
    <citation type="submission" date="2018-11" db="EMBL/GenBank/DDBJ databases">
        <authorList>
            <consortium name="Pathogen Informatics"/>
        </authorList>
    </citation>
    <scope>NUCLEOTIDE SEQUENCE [LARGE SCALE GENOMIC DNA]</scope>
    <source>
        <strain evidence="1 2">NST_G2</strain>
    </source>
</reference>
<reference evidence="3" key="1">
    <citation type="submission" date="2016-06" db="UniProtKB">
        <authorList>
            <consortium name="WormBaseParasite"/>
        </authorList>
    </citation>
    <scope>IDENTIFICATION</scope>
</reference>